<feature type="transmembrane region" description="Helical" evidence="6">
    <location>
        <begin position="311"/>
        <end position="332"/>
    </location>
</feature>
<dbReference type="Proteomes" id="UP000000270">
    <property type="component" value="Chromosome"/>
</dbReference>
<evidence type="ECO:0000259" key="7">
    <source>
        <dbReference type="PROSITE" id="PS50850"/>
    </source>
</evidence>
<keyword evidence="2" id="KW-0813">Transport</keyword>
<dbReference type="PANTHER" id="PTHR42718:SF9">
    <property type="entry name" value="MAJOR FACILITATOR SUPERFAMILY MULTIDRUG TRANSPORTER MFSC"/>
    <property type="match status" value="1"/>
</dbReference>
<feature type="transmembrane region" description="Helical" evidence="6">
    <location>
        <begin position="372"/>
        <end position="391"/>
    </location>
</feature>
<feature type="transmembrane region" description="Helical" evidence="6">
    <location>
        <begin position="239"/>
        <end position="258"/>
    </location>
</feature>
<reference evidence="8 9" key="4">
    <citation type="journal article" date="2009" name="Appl. Environ. Microbiol.">
        <title>Comparative genome-wide transcriptional profiling of Azorhizobium caulinodans ORS571 grown under free-living and symbiotic conditions.</title>
        <authorList>
            <person name="Tsukada S."/>
            <person name="Aono T."/>
            <person name="Akiba N."/>
            <person name="Lee KB."/>
            <person name="Liu CT."/>
            <person name="Toyazaki H."/>
            <person name="Oyaizu H."/>
        </authorList>
    </citation>
    <scope>NUCLEOTIDE SEQUENCE [LARGE SCALE GENOMIC DNA]</scope>
    <source>
        <strain evidence="9">ATCC 43989 / DSM 5975 / JCM 20966 / LMG 6465 / NBRC 14845 / NCIMB 13405 / ORS 571</strain>
    </source>
</reference>
<protein>
    <recommendedName>
        <fullName evidence="7">Major facilitator superfamily (MFS) profile domain-containing protein</fullName>
    </recommendedName>
</protein>
<dbReference type="eggNOG" id="COG0477">
    <property type="taxonomic scope" value="Bacteria"/>
</dbReference>
<dbReference type="CDD" id="cd17321">
    <property type="entry name" value="MFS_MMR_MDR_like"/>
    <property type="match status" value="1"/>
</dbReference>
<evidence type="ECO:0000313" key="9">
    <source>
        <dbReference type="Proteomes" id="UP000000270"/>
    </source>
</evidence>
<dbReference type="Pfam" id="PF07690">
    <property type="entry name" value="MFS_1"/>
    <property type="match status" value="1"/>
</dbReference>
<reference evidence="8 9" key="1">
    <citation type="journal article" date="2007" name="Appl. Environ. Microbiol.">
        <title>Rhizobial factors required for stem nodule maturation and maintenance in Sesbania rostrata-Azorhizobium caulinodans ORS571 symbiosis.</title>
        <authorList>
            <person name="Suzuki S."/>
            <person name="Aono T."/>
            <person name="Lee KB."/>
            <person name="Suzuki T."/>
            <person name="Liu CT."/>
            <person name="Miwa H."/>
            <person name="Wakao S."/>
            <person name="Iki T."/>
            <person name="Oyaizu H."/>
        </authorList>
    </citation>
    <scope>NUCLEOTIDE SEQUENCE [LARGE SCALE GENOMIC DNA]</scope>
    <source>
        <strain evidence="9">ATCC 43989 / DSM 5975 / JCM 20966 / LMG 6465 / NBRC 14845 / NCIMB 13405 / ORS 571</strain>
    </source>
</reference>
<gene>
    <name evidence="8" type="ordered locus">AZC_3522</name>
</gene>
<dbReference type="PROSITE" id="PS50850">
    <property type="entry name" value="MFS"/>
    <property type="match status" value="1"/>
</dbReference>
<feature type="transmembrane region" description="Helical" evidence="6">
    <location>
        <begin position="522"/>
        <end position="541"/>
    </location>
</feature>
<evidence type="ECO:0000313" key="8">
    <source>
        <dbReference type="EMBL" id="BAF89520.1"/>
    </source>
</evidence>
<evidence type="ECO:0000256" key="2">
    <source>
        <dbReference type="ARBA" id="ARBA00022448"/>
    </source>
</evidence>
<feature type="transmembrane region" description="Helical" evidence="6">
    <location>
        <begin position="270"/>
        <end position="290"/>
    </location>
</feature>
<dbReference type="EMBL" id="AP009384">
    <property type="protein sequence ID" value="BAF89520.1"/>
    <property type="molecule type" value="Genomic_DNA"/>
</dbReference>
<evidence type="ECO:0000256" key="4">
    <source>
        <dbReference type="ARBA" id="ARBA00022989"/>
    </source>
</evidence>
<keyword evidence="5 6" id="KW-0472">Membrane</keyword>
<reference evidence="9" key="2">
    <citation type="submission" date="2007-04" db="EMBL/GenBank/DDBJ databases">
        <title>Complete genome sequence of the nitrogen-fixing bacterium Azorhizobium caulinodans ORS571.</title>
        <authorList>
            <person name="Lee K.B."/>
            <person name="Backer P.D."/>
            <person name="Aono T."/>
            <person name="Liu C.T."/>
            <person name="Suzuki S."/>
            <person name="Suzuki T."/>
            <person name="Kaneko T."/>
            <person name="Yamada M."/>
            <person name="Tabata S."/>
            <person name="Kupfer D.M."/>
            <person name="Najar F.Z."/>
            <person name="Wiley G.B."/>
            <person name="Roe B."/>
            <person name="Binnewies T."/>
            <person name="Ussery D."/>
            <person name="Vereecke D."/>
            <person name="Gevers D."/>
            <person name="Holsters M."/>
            <person name="Oyaizu H."/>
        </authorList>
    </citation>
    <scope>NUCLEOTIDE SEQUENCE [LARGE SCALE GENOMIC DNA]</scope>
    <source>
        <strain evidence="9">ATCC 43989 / DSM 5975 / JCM 20966 / LMG 6465 / NBRC 14845 / NCIMB 13405 / ORS 571</strain>
    </source>
</reference>
<keyword evidence="4 6" id="KW-1133">Transmembrane helix</keyword>
<feature type="transmembrane region" description="Helical" evidence="6">
    <location>
        <begin position="55"/>
        <end position="77"/>
    </location>
</feature>
<dbReference type="AlphaFoldDB" id="A8IEQ5"/>
<evidence type="ECO:0000256" key="5">
    <source>
        <dbReference type="ARBA" id="ARBA00023136"/>
    </source>
</evidence>
<feature type="transmembrane region" description="Helical" evidence="6">
    <location>
        <begin position="182"/>
        <end position="202"/>
    </location>
</feature>
<dbReference type="InterPro" id="IPR036259">
    <property type="entry name" value="MFS_trans_sf"/>
</dbReference>
<reference evidence="8 9" key="5">
    <citation type="journal article" date="2010" name="Appl. Environ. Microbiol.">
        <title>phrR-like gene praR of Azorhizobium caulinodans ORS571 is essential for symbiosis with Sesbania rostrata and is involved in expression of reb genes.</title>
        <authorList>
            <person name="Akiba N."/>
            <person name="Aono T."/>
            <person name="Toyazaki H."/>
            <person name="Sato S."/>
            <person name="Oyaizu H."/>
        </authorList>
    </citation>
    <scope>NUCLEOTIDE SEQUENCE [LARGE SCALE GENOMIC DNA]</scope>
    <source>
        <strain evidence="9">ATCC 43989 / DSM 5975 / JCM 20966 / LMG 6465 / NBRC 14845 / NCIMB 13405 / ORS 571</strain>
    </source>
</reference>
<feature type="domain" description="Major facilitator superfamily (MFS) profile" evidence="7">
    <location>
        <begin position="54"/>
        <end position="545"/>
    </location>
</feature>
<sequence length="556" mass="57811">MTPPPRSPVQAGPRAGQLASCYRFDMYSAVRTAVHMRARGMGVGSIDSRQRWCTVFAAAGALGMIMIDATGTAVALPSIQRDLVLSHGAQQWIITLYALTVAVAIATGGRLADVYGRARVFRVGVMLFAFGSVVSGLAVNLPMLLCGRTLEGLGNILMAPAAALLATEAFGPTERGRAMGLYSGLGGLAMVIGPIVCGAVVQVGGWRWAFFVNLPLALAVLLLLRAAGPAAASPRSGTFRPAHSLLLVAALGPIVLGLQESHAWGWTSPLTLSLIAIGALLLVLFVATQARAADPLVDVRLFTRRQFCADGLVLFCAQCAIIGQSAYGAIYLQRVLHFAPLQSGLAMLLFLGPMMVCAPLSGVLYDRHGVKVPVVAGLTLATLGFVLEVHALPRMDFLYMAPALVMLGAGMGLALSQTYTDGTAQVAESHRGRAFGALDTVRQLGGAIGMAAIGTVVVALERGRVLAIAAEAAPEGAARAQLEALMADAAYGKDEAVRTLAEQWPAVGAALRLSAARSISEGYYVGAAMLALALCAAVLVMRRPPHAPREIAKGAS</sequence>
<dbReference type="STRING" id="438753.AZC_3522"/>
<feature type="transmembrane region" description="Helical" evidence="6">
    <location>
        <begin position="344"/>
        <end position="365"/>
    </location>
</feature>
<dbReference type="SUPFAM" id="SSF103473">
    <property type="entry name" value="MFS general substrate transporter"/>
    <property type="match status" value="1"/>
</dbReference>
<feature type="transmembrane region" description="Helical" evidence="6">
    <location>
        <begin position="397"/>
        <end position="415"/>
    </location>
</feature>
<dbReference type="Gene3D" id="1.20.1250.20">
    <property type="entry name" value="MFS general substrate transporter like domains"/>
    <property type="match status" value="1"/>
</dbReference>
<evidence type="ECO:0000256" key="6">
    <source>
        <dbReference type="SAM" id="Phobius"/>
    </source>
</evidence>
<keyword evidence="9" id="KW-1185">Reference proteome</keyword>
<organism evidence="8 9">
    <name type="scientific">Azorhizobium caulinodans (strain ATCC 43989 / DSM 5975 / JCM 20966 / LMG 6465 / NBRC 14845 / NCIMB 13405 / ORS 571)</name>
    <dbReference type="NCBI Taxonomy" id="438753"/>
    <lineage>
        <taxon>Bacteria</taxon>
        <taxon>Pseudomonadati</taxon>
        <taxon>Pseudomonadota</taxon>
        <taxon>Alphaproteobacteria</taxon>
        <taxon>Hyphomicrobiales</taxon>
        <taxon>Xanthobacteraceae</taxon>
        <taxon>Azorhizobium</taxon>
    </lineage>
</organism>
<dbReference type="PANTHER" id="PTHR42718">
    <property type="entry name" value="MAJOR FACILITATOR SUPERFAMILY MULTIDRUG TRANSPORTER MFSC"/>
    <property type="match status" value="1"/>
</dbReference>
<dbReference type="GO" id="GO:0022857">
    <property type="term" value="F:transmembrane transporter activity"/>
    <property type="evidence" value="ECO:0007669"/>
    <property type="project" value="InterPro"/>
</dbReference>
<dbReference type="Gene3D" id="1.20.1720.10">
    <property type="entry name" value="Multidrug resistance protein D"/>
    <property type="match status" value="1"/>
</dbReference>
<feature type="transmembrane region" description="Helical" evidence="6">
    <location>
        <begin position="153"/>
        <end position="170"/>
    </location>
</feature>
<evidence type="ECO:0000256" key="1">
    <source>
        <dbReference type="ARBA" id="ARBA00004141"/>
    </source>
</evidence>
<comment type="subcellular location">
    <subcellularLocation>
        <location evidence="1">Membrane</location>
        <topology evidence="1">Multi-pass membrane protein</topology>
    </subcellularLocation>
</comment>
<feature type="transmembrane region" description="Helical" evidence="6">
    <location>
        <begin position="120"/>
        <end position="141"/>
    </location>
</feature>
<keyword evidence="3 6" id="KW-0812">Transmembrane</keyword>
<reference evidence="8 9" key="6">
    <citation type="journal article" date="2011" name="Appl. Environ. Microbiol.">
        <title>Involvement of the azorhizobial chromosome partition gene (parA) in the onset of bacteroid differentiation during Sesbania rostrata stem nodule development.</title>
        <authorList>
            <person name="Liu CT."/>
            <person name="Lee KB."/>
            <person name="Wang YS."/>
            <person name="Peng MH."/>
            <person name="Lee KT."/>
            <person name="Suzuki S."/>
            <person name="Suzuki T."/>
            <person name="Oyaizu H."/>
        </authorList>
    </citation>
    <scope>NUCLEOTIDE SEQUENCE [LARGE SCALE GENOMIC DNA]</scope>
    <source>
        <strain evidence="9">ATCC 43989 / DSM 5975 / JCM 20966 / LMG 6465 / NBRC 14845 / NCIMB 13405 / ORS 571</strain>
    </source>
</reference>
<reference evidence="8 9" key="3">
    <citation type="journal article" date="2008" name="BMC Genomics">
        <title>The genome of the versatile nitrogen fixer Azorhizobium caulinodans ORS571.</title>
        <authorList>
            <person name="Lee KB."/>
            <person name="Backer P.D."/>
            <person name="Aono T."/>
            <person name="Liu CT."/>
            <person name="Suzuki S."/>
            <person name="Suzuki T."/>
            <person name="Kaneko T."/>
            <person name="Yamada M."/>
            <person name="Tabata S."/>
            <person name="Kupfer D.M."/>
            <person name="Najar F.Z."/>
            <person name="Wiley G.B."/>
            <person name="Roe B."/>
            <person name="Binnewies T.T."/>
            <person name="Ussery D.W."/>
            <person name="D'Haeze W."/>
            <person name="Herder J.D."/>
            <person name="Gevers D."/>
            <person name="Vereecke D."/>
            <person name="Holsters M."/>
            <person name="Oyaizu H."/>
        </authorList>
    </citation>
    <scope>NUCLEOTIDE SEQUENCE [LARGE SCALE GENOMIC DNA]</scope>
    <source>
        <strain evidence="9">ATCC 43989 / DSM 5975 / JCM 20966 / LMG 6465 / NBRC 14845 / NCIMB 13405 / ORS 571</strain>
    </source>
</reference>
<accession>A8IEQ5</accession>
<proteinExistence type="predicted"/>
<feature type="transmembrane region" description="Helical" evidence="6">
    <location>
        <begin position="208"/>
        <end position="227"/>
    </location>
</feature>
<dbReference type="GO" id="GO:0016020">
    <property type="term" value="C:membrane"/>
    <property type="evidence" value="ECO:0007669"/>
    <property type="project" value="UniProtKB-SubCell"/>
</dbReference>
<name>A8IEQ5_AZOC5</name>
<feature type="transmembrane region" description="Helical" evidence="6">
    <location>
        <begin position="89"/>
        <end position="108"/>
    </location>
</feature>
<dbReference type="InterPro" id="IPR011701">
    <property type="entry name" value="MFS"/>
</dbReference>
<evidence type="ECO:0000256" key="3">
    <source>
        <dbReference type="ARBA" id="ARBA00022692"/>
    </source>
</evidence>
<dbReference type="KEGG" id="azc:AZC_3522"/>
<dbReference type="InterPro" id="IPR020846">
    <property type="entry name" value="MFS_dom"/>
</dbReference>
<dbReference type="HOGENOM" id="CLU_000960_28_2_5"/>